<dbReference type="RefSeq" id="WP_094856085.1">
    <property type="nucleotide sequence ID" value="NZ_NEVM01000005.1"/>
</dbReference>
<feature type="transmembrane region" description="Helical" evidence="7">
    <location>
        <begin position="186"/>
        <end position="203"/>
    </location>
</feature>
<keyword evidence="10" id="KW-1185">Reference proteome</keyword>
<dbReference type="AlphaFoldDB" id="A0A261S2V5"/>
<evidence type="ECO:0000313" key="9">
    <source>
        <dbReference type="EMBL" id="OZI31679.1"/>
    </source>
</evidence>
<dbReference type="Gene3D" id="1.20.1250.20">
    <property type="entry name" value="MFS general substrate transporter like domains"/>
    <property type="match status" value="1"/>
</dbReference>
<dbReference type="PROSITE" id="PS50850">
    <property type="entry name" value="MFS"/>
    <property type="match status" value="1"/>
</dbReference>
<evidence type="ECO:0000256" key="5">
    <source>
        <dbReference type="ARBA" id="ARBA00022989"/>
    </source>
</evidence>
<feature type="transmembrane region" description="Helical" evidence="7">
    <location>
        <begin position="153"/>
        <end position="174"/>
    </location>
</feature>
<keyword evidence="6 7" id="KW-0472">Membrane</keyword>
<evidence type="ECO:0000256" key="1">
    <source>
        <dbReference type="ARBA" id="ARBA00004651"/>
    </source>
</evidence>
<evidence type="ECO:0000256" key="2">
    <source>
        <dbReference type="ARBA" id="ARBA00022448"/>
    </source>
</evidence>
<evidence type="ECO:0000256" key="7">
    <source>
        <dbReference type="SAM" id="Phobius"/>
    </source>
</evidence>
<organism evidence="9 10">
    <name type="scientific">Bordetella genomosp. 10</name>
    <dbReference type="NCBI Taxonomy" id="1416804"/>
    <lineage>
        <taxon>Bacteria</taxon>
        <taxon>Pseudomonadati</taxon>
        <taxon>Pseudomonadota</taxon>
        <taxon>Betaproteobacteria</taxon>
        <taxon>Burkholderiales</taxon>
        <taxon>Alcaligenaceae</taxon>
        <taxon>Bordetella</taxon>
    </lineage>
</organism>
<keyword evidence="4 7" id="KW-0812">Transmembrane</keyword>
<dbReference type="GO" id="GO:0005886">
    <property type="term" value="C:plasma membrane"/>
    <property type="evidence" value="ECO:0007669"/>
    <property type="project" value="UniProtKB-SubCell"/>
</dbReference>
<evidence type="ECO:0000259" key="8">
    <source>
        <dbReference type="PROSITE" id="PS50850"/>
    </source>
</evidence>
<feature type="transmembrane region" description="Helical" evidence="7">
    <location>
        <begin position="34"/>
        <end position="57"/>
    </location>
</feature>
<feature type="transmembrane region" description="Helical" evidence="7">
    <location>
        <begin position="389"/>
        <end position="410"/>
    </location>
</feature>
<dbReference type="GO" id="GO:0022857">
    <property type="term" value="F:transmembrane transporter activity"/>
    <property type="evidence" value="ECO:0007669"/>
    <property type="project" value="InterPro"/>
</dbReference>
<comment type="subcellular location">
    <subcellularLocation>
        <location evidence="1">Cell membrane</location>
        <topology evidence="1">Multi-pass membrane protein</topology>
    </subcellularLocation>
</comment>
<gene>
    <name evidence="9" type="ORF">CAL29_27760</name>
</gene>
<evidence type="ECO:0000313" key="10">
    <source>
        <dbReference type="Proteomes" id="UP000216020"/>
    </source>
</evidence>
<feature type="transmembrane region" description="Helical" evidence="7">
    <location>
        <begin position="69"/>
        <end position="88"/>
    </location>
</feature>
<accession>A0A261S2V5</accession>
<feature type="transmembrane region" description="Helical" evidence="7">
    <location>
        <begin position="215"/>
        <end position="234"/>
    </location>
</feature>
<feature type="domain" description="Major facilitator superfamily (MFS) profile" evidence="8">
    <location>
        <begin position="1"/>
        <end position="445"/>
    </location>
</feature>
<dbReference type="Pfam" id="PF07690">
    <property type="entry name" value="MFS_1"/>
    <property type="match status" value="1"/>
</dbReference>
<dbReference type="Gene3D" id="1.20.1720.10">
    <property type="entry name" value="Multidrug resistance protein D"/>
    <property type="match status" value="1"/>
</dbReference>
<feature type="transmembrane region" description="Helical" evidence="7">
    <location>
        <begin position="318"/>
        <end position="339"/>
    </location>
</feature>
<dbReference type="PANTHER" id="PTHR42718:SF46">
    <property type="entry name" value="BLR6921 PROTEIN"/>
    <property type="match status" value="1"/>
</dbReference>
<evidence type="ECO:0000256" key="6">
    <source>
        <dbReference type="ARBA" id="ARBA00023136"/>
    </source>
</evidence>
<proteinExistence type="predicted"/>
<keyword evidence="5 7" id="KW-1133">Transmembrane helix</keyword>
<dbReference type="InterPro" id="IPR036259">
    <property type="entry name" value="MFS_trans_sf"/>
</dbReference>
<feature type="transmembrane region" description="Helical" evidence="7">
    <location>
        <begin position="345"/>
        <end position="368"/>
    </location>
</feature>
<reference evidence="10" key="1">
    <citation type="submission" date="2017-05" db="EMBL/GenBank/DDBJ databases">
        <title>Complete and WGS of Bordetella genogroups.</title>
        <authorList>
            <person name="Spilker T."/>
            <person name="Lipuma J."/>
        </authorList>
    </citation>
    <scope>NUCLEOTIDE SEQUENCE [LARGE SCALE GENOMIC DNA]</scope>
    <source>
        <strain evidence="10">AU16122</strain>
    </source>
</reference>
<keyword evidence="3" id="KW-1003">Cell membrane</keyword>
<feature type="transmembrane region" description="Helical" evidence="7">
    <location>
        <begin position="123"/>
        <end position="141"/>
    </location>
</feature>
<name>A0A261S2V5_9BORD</name>
<keyword evidence="2" id="KW-0813">Transport</keyword>
<sequence length="457" mass="48023">MVVATTLFMQNIDSTAIATALPDMARDLGVNAVHLSAAITSYLVAMTVFVPVSGWVADRYGAKRVFMSAIALFTASSCACALSGGLGWLIAARILQGVSGAMMVPVGRLVLLRGVRREDLLSATTWLSMPAMLGPVIGPPLGGFLTDTFSWRAIFWINLPIGLVGMVLVARLIPPSETERPPALDIRGMTLVGAALSIFMVGVETVGRGIVPDTWSWLAIAAGLALFGLTVWHCRRVDHPALDFSLLAIPTYKASTVAGSLFRAGAGAMPFLVPITLQLGFGLSASRSGFISFASAIGAFCMRPMTQFFLRHFRVRSILLGGTFAFAAMLAACATLTPAWPETAIFILLVCVGLARSLNFACMNALAYADVPGEKLSAATSFFGMAQNLPRAAGVAMAAGVMQLSMTLSGRSHAEHFDFACAFLAIAAMVLASAPMLAELRPEAGAGISRGRKPKAA</sequence>
<dbReference type="PANTHER" id="PTHR42718">
    <property type="entry name" value="MAJOR FACILITATOR SUPERFAMILY MULTIDRUG TRANSPORTER MFSC"/>
    <property type="match status" value="1"/>
</dbReference>
<dbReference type="EMBL" id="NEVM01000005">
    <property type="protein sequence ID" value="OZI31679.1"/>
    <property type="molecule type" value="Genomic_DNA"/>
</dbReference>
<dbReference type="PRINTS" id="PR01036">
    <property type="entry name" value="TCRTETB"/>
</dbReference>
<evidence type="ECO:0000256" key="3">
    <source>
        <dbReference type="ARBA" id="ARBA00022475"/>
    </source>
</evidence>
<dbReference type="SUPFAM" id="SSF103473">
    <property type="entry name" value="MFS general substrate transporter"/>
    <property type="match status" value="1"/>
</dbReference>
<protein>
    <submittedName>
        <fullName evidence="9">MFS transporter</fullName>
    </submittedName>
</protein>
<evidence type="ECO:0000256" key="4">
    <source>
        <dbReference type="ARBA" id="ARBA00022692"/>
    </source>
</evidence>
<dbReference type="Proteomes" id="UP000216020">
    <property type="component" value="Unassembled WGS sequence"/>
</dbReference>
<dbReference type="OrthoDB" id="9807274at2"/>
<feature type="transmembrane region" description="Helical" evidence="7">
    <location>
        <begin position="416"/>
        <end position="438"/>
    </location>
</feature>
<dbReference type="InterPro" id="IPR011701">
    <property type="entry name" value="MFS"/>
</dbReference>
<comment type="caution">
    <text evidence="9">The sequence shown here is derived from an EMBL/GenBank/DDBJ whole genome shotgun (WGS) entry which is preliminary data.</text>
</comment>
<dbReference type="InterPro" id="IPR020846">
    <property type="entry name" value="MFS_dom"/>
</dbReference>